<feature type="domain" description="UDP N-acetylglucosamine O-acyltransferase C-terminal" evidence="8">
    <location>
        <begin position="206"/>
        <end position="291"/>
    </location>
</feature>
<comment type="subunit">
    <text evidence="7">Homotrimer.</text>
</comment>
<keyword evidence="4 7" id="KW-0677">Repeat</keyword>
<name>R4WPY7_9BURK</name>
<dbReference type="InterPro" id="IPR011004">
    <property type="entry name" value="Trimer_LpxA-like_sf"/>
</dbReference>
<keyword evidence="10" id="KW-1185">Reference proteome</keyword>
<organism evidence="9 10">
    <name type="scientific">Caballeronia insecticola</name>
    <dbReference type="NCBI Taxonomy" id="758793"/>
    <lineage>
        <taxon>Bacteria</taxon>
        <taxon>Pseudomonadati</taxon>
        <taxon>Pseudomonadota</taxon>
        <taxon>Betaproteobacteria</taxon>
        <taxon>Burkholderiales</taxon>
        <taxon>Burkholderiaceae</taxon>
        <taxon>Caballeronia</taxon>
    </lineage>
</organism>
<evidence type="ECO:0000256" key="4">
    <source>
        <dbReference type="ARBA" id="ARBA00022737"/>
    </source>
</evidence>
<dbReference type="InterPro" id="IPR010137">
    <property type="entry name" value="Lipid_A_LpxA"/>
</dbReference>
<dbReference type="HOGENOM" id="CLU_061249_0_0_4"/>
<dbReference type="EMBL" id="AP013058">
    <property type="protein sequence ID" value="BAN22955.1"/>
    <property type="molecule type" value="Genomic_DNA"/>
</dbReference>
<dbReference type="InterPro" id="IPR029098">
    <property type="entry name" value="Acetyltransf_C"/>
</dbReference>
<evidence type="ECO:0000259" key="8">
    <source>
        <dbReference type="Pfam" id="PF13720"/>
    </source>
</evidence>
<dbReference type="CDD" id="cd03351">
    <property type="entry name" value="LbH_UDP-GlcNAc_AT"/>
    <property type="match status" value="1"/>
</dbReference>
<keyword evidence="5 7" id="KW-0443">Lipid metabolism</keyword>
<dbReference type="Gene3D" id="1.20.1180.10">
    <property type="entry name" value="Udp N-acetylglucosamine O-acyltransferase, C-terminal domain"/>
    <property type="match status" value="1"/>
</dbReference>
<gene>
    <name evidence="7 9" type="primary">lpxA</name>
    <name evidence="9" type="ORF">BRPE64_ACDS12010</name>
</gene>
<comment type="function">
    <text evidence="7">Involved in the biosynthesis of lipid A, a phosphorylated glycolipid that anchors the lipopolysaccharide to the outer membrane of the cell.</text>
</comment>
<keyword evidence="1 7" id="KW-0444">Lipid biosynthesis</keyword>
<evidence type="ECO:0000313" key="9">
    <source>
        <dbReference type="EMBL" id="BAN22955.1"/>
    </source>
</evidence>
<comment type="similarity">
    <text evidence="7">Belongs to the transferase hexapeptide repeat family. LpxA subfamily.</text>
</comment>
<evidence type="ECO:0000256" key="7">
    <source>
        <dbReference type="HAMAP-Rule" id="MF_00387"/>
    </source>
</evidence>
<protein>
    <recommendedName>
        <fullName evidence="7">Acyl-[acyl-carrier-protein]--UDP-N-acetylglucosamine O-acyltransferase</fullName>
        <shortName evidence="7">UDP-N-acetylglucosamine acyltransferase</shortName>
        <ecNumber evidence="7">2.3.1.129</ecNumber>
    </recommendedName>
</protein>
<keyword evidence="7" id="KW-0963">Cytoplasm</keyword>
<keyword evidence="3 7" id="KW-0808">Transferase</keyword>
<proteinExistence type="inferred from homology"/>
<comment type="subcellular location">
    <subcellularLocation>
        <location evidence="7">Cytoplasm</location>
    </subcellularLocation>
</comment>
<evidence type="ECO:0000256" key="6">
    <source>
        <dbReference type="ARBA" id="ARBA00023315"/>
    </source>
</evidence>
<dbReference type="GO" id="GO:0009245">
    <property type="term" value="P:lipid A biosynthetic process"/>
    <property type="evidence" value="ECO:0007669"/>
    <property type="project" value="UniProtKB-UniRule"/>
</dbReference>
<reference evidence="9 10" key="2">
    <citation type="journal article" date="2018" name="Int. J. Syst. Evol. Microbiol.">
        <title>Burkholderia insecticola sp. nov., a gut symbiotic bacterium of the bean bug Riptortus pedestris.</title>
        <authorList>
            <person name="Takeshita K."/>
            <person name="Tamaki H."/>
            <person name="Ohbayashi T."/>
            <person name="Meng X.-Y."/>
            <person name="Sone T."/>
            <person name="Mitani Y."/>
            <person name="Peeters C."/>
            <person name="Kikuchi Y."/>
            <person name="Vandamme P."/>
        </authorList>
    </citation>
    <scope>NUCLEOTIDE SEQUENCE [LARGE SCALE GENOMIC DNA]</scope>
    <source>
        <strain evidence="9">RPE64</strain>
    </source>
</reference>
<dbReference type="Gene3D" id="2.160.10.10">
    <property type="entry name" value="Hexapeptide repeat proteins"/>
    <property type="match status" value="1"/>
</dbReference>
<evidence type="ECO:0000256" key="3">
    <source>
        <dbReference type="ARBA" id="ARBA00022679"/>
    </source>
</evidence>
<dbReference type="PANTHER" id="PTHR43480:SF1">
    <property type="entry name" value="ACYL-[ACYL-CARRIER-PROTEIN]--UDP-N-ACETYLGLUCOSAMINE O-ACYLTRANSFERASE, MITOCHONDRIAL-RELATED"/>
    <property type="match status" value="1"/>
</dbReference>
<dbReference type="HAMAP" id="MF_00387">
    <property type="entry name" value="LpxA"/>
    <property type="match status" value="1"/>
</dbReference>
<dbReference type="PATRIC" id="fig|758793.3.peg.1202"/>
<dbReference type="NCBIfam" id="NF003657">
    <property type="entry name" value="PRK05289.1"/>
    <property type="match status" value="1"/>
</dbReference>
<dbReference type="PIRSF" id="PIRSF000456">
    <property type="entry name" value="UDP-GlcNAc_acltr"/>
    <property type="match status" value="1"/>
</dbReference>
<dbReference type="STRING" id="758793.BRPE64_ACDS12010"/>
<evidence type="ECO:0000313" key="10">
    <source>
        <dbReference type="Proteomes" id="UP000013966"/>
    </source>
</evidence>
<comment type="pathway">
    <text evidence="7">Glycolipid biosynthesis; lipid IV(A) biosynthesis; lipid IV(A) from (3R)-3-hydroxytetradecanoyl-[acyl-carrier-protein] and UDP-N-acetyl-alpha-D-glucosamine: step 1/6.</text>
</comment>
<dbReference type="InterPro" id="IPR001451">
    <property type="entry name" value="Hexapep"/>
</dbReference>
<dbReference type="GO" id="GO:0016020">
    <property type="term" value="C:membrane"/>
    <property type="evidence" value="ECO:0007669"/>
    <property type="project" value="GOC"/>
</dbReference>
<dbReference type="NCBIfam" id="TIGR01852">
    <property type="entry name" value="lipid_A_lpxA"/>
    <property type="match status" value="1"/>
</dbReference>
<dbReference type="SUPFAM" id="SSF51161">
    <property type="entry name" value="Trimeric LpxA-like enzymes"/>
    <property type="match status" value="1"/>
</dbReference>
<dbReference type="Pfam" id="PF13720">
    <property type="entry name" value="Acetyltransf_11"/>
    <property type="match status" value="1"/>
</dbReference>
<dbReference type="UniPathway" id="UPA00359">
    <property type="reaction ID" value="UER00477"/>
</dbReference>
<accession>R4WPY7</accession>
<comment type="catalytic activity">
    <reaction evidence="7">
        <text>a (3R)-hydroxyacyl-[ACP] + UDP-N-acetyl-alpha-D-glucosamine = a UDP-3-O-[(3R)-3-hydroxyacyl]-N-acetyl-alpha-D-glucosamine + holo-[ACP]</text>
        <dbReference type="Rhea" id="RHEA:67812"/>
        <dbReference type="Rhea" id="RHEA-COMP:9685"/>
        <dbReference type="Rhea" id="RHEA-COMP:9945"/>
        <dbReference type="ChEBI" id="CHEBI:57705"/>
        <dbReference type="ChEBI" id="CHEBI:64479"/>
        <dbReference type="ChEBI" id="CHEBI:78827"/>
        <dbReference type="ChEBI" id="CHEBI:173225"/>
        <dbReference type="EC" id="2.3.1.129"/>
    </reaction>
</comment>
<dbReference type="KEGG" id="buo:BRPE64_ACDS12010"/>
<keyword evidence="6 7" id="KW-0012">Acyltransferase</keyword>
<dbReference type="Pfam" id="PF00132">
    <property type="entry name" value="Hexapep"/>
    <property type="match status" value="2"/>
</dbReference>
<dbReference type="EC" id="2.3.1.129" evidence="7"/>
<dbReference type="Proteomes" id="UP000013966">
    <property type="component" value="Chromosome 1"/>
</dbReference>
<dbReference type="PANTHER" id="PTHR43480">
    <property type="entry name" value="ACYL-[ACYL-CARRIER-PROTEIN]--UDP-N-ACETYLGLUCOSAMINE O-ACYLTRANSFERASE"/>
    <property type="match status" value="1"/>
</dbReference>
<dbReference type="GO" id="GO:0008780">
    <property type="term" value="F:acyl-[acyl-carrier-protein]-UDP-N-acetylglucosamine O-acyltransferase activity"/>
    <property type="evidence" value="ECO:0007669"/>
    <property type="project" value="UniProtKB-UniRule"/>
</dbReference>
<evidence type="ECO:0000256" key="1">
    <source>
        <dbReference type="ARBA" id="ARBA00022516"/>
    </source>
</evidence>
<dbReference type="GO" id="GO:0005737">
    <property type="term" value="C:cytoplasm"/>
    <property type="evidence" value="ECO:0007669"/>
    <property type="project" value="UniProtKB-SubCell"/>
</dbReference>
<keyword evidence="2 7" id="KW-0441">Lipid A biosynthesis</keyword>
<evidence type="ECO:0000256" key="2">
    <source>
        <dbReference type="ARBA" id="ARBA00022556"/>
    </source>
</evidence>
<reference evidence="9 10" key="1">
    <citation type="journal article" date="2013" name="Genome Announc.">
        <title>Complete Genome Sequence of Burkholderia sp. Strain RPE64, Bacterial Symbiont of the Bean Bug Riptortus pedestris.</title>
        <authorList>
            <person name="Shibata T.F."/>
            <person name="Maeda T."/>
            <person name="Nikoh N."/>
            <person name="Yamaguchi K."/>
            <person name="Oshima K."/>
            <person name="Hattori M."/>
            <person name="Nishiyama T."/>
            <person name="Hasebe M."/>
            <person name="Fukatsu T."/>
            <person name="Kikuchi Y."/>
            <person name="Shigenobu S."/>
        </authorList>
    </citation>
    <scope>NUCLEOTIDE SEQUENCE [LARGE SCALE GENOMIC DNA]</scope>
</reference>
<dbReference type="InterPro" id="IPR037157">
    <property type="entry name" value="Acetyltransf_C_sf"/>
</dbReference>
<evidence type="ECO:0000256" key="5">
    <source>
        <dbReference type="ARBA" id="ARBA00023098"/>
    </source>
</evidence>
<dbReference type="AlphaFoldDB" id="R4WPY7"/>
<sequence length="292" mass="31049">MYRQERGRLSESAFPAFTVTSSTNSIGEKRMSKIHPTAIIEPGAQLDDTVEIGPYAIVGAHAVIGAGTTVGSHSVIEGHTTIGRDNRIGHYASIGGRPQDMKYRDEPTRLEIGDRNTIREFTTLHTGTVQDQGVTSIGSDCWIMAYVHVGHDCRLGDNVIMSSNAQLAGHVIVGDHAIIGGMSGVHQFVRIGAHSMLGGASALVQDVPPFVIAAGNKAEPHGINVEGLRRRGFTPDAISALRSAYRIVYKSGLSLEEAKLQLKDLSAAGGEGDAPVKAFSDFIAASQRGIIR</sequence>